<comment type="similarity">
    <text evidence="5">Belongs to the folylpolyglutamate synthase family.</text>
</comment>
<evidence type="ECO:0000259" key="24">
    <source>
        <dbReference type="Pfam" id="PF02875"/>
    </source>
</evidence>
<organism evidence="26 27">
    <name type="scientific">Pollutimonas harenae</name>
    <dbReference type="NCBI Taxonomy" id="657015"/>
    <lineage>
        <taxon>Bacteria</taxon>
        <taxon>Pseudomonadati</taxon>
        <taxon>Pseudomonadota</taxon>
        <taxon>Betaproteobacteria</taxon>
        <taxon>Burkholderiales</taxon>
        <taxon>Alcaligenaceae</taxon>
        <taxon>Pollutimonas</taxon>
    </lineage>
</organism>
<comment type="pathway">
    <text evidence="4">Cofactor biosynthesis; tetrahydrofolylpolyglutamate biosynthesis.</text>
</comment>
<dbReference type="GO" id="GO:0046872">
    <property type="term" value="F:metal ion binding"/>
    <property type="evidence" value="ECO:0007669"/>
    <property type="project" value="UniProtKB-KW"/>
</dbReference>
<evidence type="ECO:0000256" key="22">
    <source>
        <dbReference type="ARBA" id="ARBA00049161"/>
    </source>
</evidence>
<dbReference type="EC" id="6.3.2.12" evidence="7"/>
<dbReference type="Pfam" id="PF08245">
    <property type="entry name" value="Mur_ligase_M"/>
    <property type="match status" value="1"/>
</dbReference>
<dbReference type="SUPFAM" id="SSF53623">
    <property type="entry name" value="MurD-like peptide ligases, catalytic domain"/>
    <property type="match status" value="1"/>
</dbReference>
<keyword evidence="13" id="KW-0067">ATP-binding</keyword>
<evidence type="ECO:0000256" key="15">
    <source>
        <dbReference type="ARBA" id="ARBA00022909"/>
    </source>
</evidence>
<evidence type="ECO:0000256" key="13">
    <source>
        <dbReference type="ARBA" id="ARBA00022840"/>
    </source>
</evidence>
<evidence type="ECO:0000256" key="14">
    <source>
        <dbReference type="ARBA" id="ARBA00022842"/>
    </source>
</evidence>
<dbReference type="Pfam" id="PF02875">
    <property type="entry name" value="Mur_ligase_C"/>
    <property type="match status" value="1"/>
</dbReference>
<dbReference type="InterPro" id="IPR001645">
    <property type="entry name" value="Folylpolyglutamate_synth"/>
</dbReference>
<evidence type="ECO:0000256" key="9">
    <source>
        <dbReference type="ARBA" id="ARBA00019357"/>
    </source>
</evidence>
<evidence type="ECO:0000259" key="25">
    <source>
        <dbReference type="Pfam" id="PF08245"/>
    </source>
</evidence>
<evidence type="ECO:0000313" key="27">
    <source>
        <dbReference type="Proteomes" id="UP000554144"/>
    </source>
</evidence>
<evidence type="ECO:0000313" key="26">
    <source>
        <dbReference type="EMBL" id="NYT86084.1"/>
    </source>
</evidence>
<evidence type="ECO:0000256" key="20">
    <source>
        <dbReference type="ARBA" id="ARBA00047808"/>
    </source>
</evidence>
<comment type="subunit">
    <text evidence="6">Monomer.</text>
</comment>
<evidence type="ECO:0000256" key="21">
    <source>
        <dbReference type="ARBA" id="ARBA00049035"/>
    </source>
</evidence>
<evidence type="ECO:0000256" key="4">
    <source>
        <dbReference type="ARBA" id="ARBA00005150"/>
    </source>
</evidence>
<comment type="catalytic activity">
    <reaction evidence="22">
        <text>7,8-dihydropteroate + L-glutamate + ATP = 7,8-dihydrofolate + ADP + phosphate + H(+)</text>
        <dbReference type="Rhea" id="RHEA:23584"/>
        <dbReference type="ChEBI" id="CHEBI:15378"/>
        <dbReference type="ChEBI" id="CHEBI:17839"/>
        <dbReference type="ChEBI" id="CHEBI:29985"/>
        <dbReference type="ChEBI" id="CHEBI:30616"/>
        <dbReference type="ChEBI" id="CHEBI:43474"/>
        <dbReference type="ChEBI" id="CHEBI:57451"/>
        <dbReference type="ChEBI" id="CHEBI:456216"/>
        <dbReference type="EC" id="6.3.2.12"/>
    </reaction>
</comment>
<gene>
    <name evidence="26" type="primary">folC</name>
    <name evidence="26" type="ORF">H0A62_10755</name>
</gene>
<keyword evidence="12" id="KW-0547">Nucleotide-binding</keyword>
<evidence type="ECO:0000256" key="10">
    <source>
        <dbReference type="ARBA" id="ARBA00022598"/>
    </source>
</evidence>
<dbReference type="GO" id="GO:0008841">
    <property type="term" value="F:dihydrofolate synthase activity"/>
    <property type="evidence" value="ECO:0007669"/>
    <property type="project" value="UniProtKB-EC"/>
</dbReference>
<dbReference type="PANTHER" id="PTHR11136">
    <property type="entry name" value="FOLYLPOLYGLUTAMATE SYNTHASE-RELATED"/>
    <property type="match status" value="1"/>
</dbReference>
<dbReference type="Proteomes" id="UP000554144">
    <property type="component" value="Unassembled WGS sequence"/>
</dbReference>
<comment type="catalytic activity">
    <reaction evidence="21">
        <text>(6R)-5,10-methylenetetrahydrofolyl-(gamma-L-Glu)(n) + L-glutamate + ATP = (6R)-5,10-methylenetetrahydrofolyl-(gamma-L-Glu)(n+1) + ADP + phosphate + H(+)</text>
        <dbReference type="Rhea" id="RHEA:51912"/>
        <dbReference type="Rhea" id="RHEA-COMP:13257"/>
        <dbReference type="Rhea" id="RHEA-COMP:13258"/>
        <dbReference type="ChEBI" id="CHEBI:15378"/>
        <dbReference type="ChEBI" id="CHEBI:29985"/>
        <dbReference type="ChEBI" id="CHEBI:30616"/>
        <dbReference type="ChEBI" id="CHEBI:43474"/>
        <dbReference type="ChEBI" id="CHEBI:136572"/>
        <dbReference type="ChEBI" id="CHEBI:456216"/>
        <dbReference type="EC" id="6.3.2.17"/>
    </reaction>
</comment>
<evidence type="ECO:0000256" key="12">
    <source>
        <dbReference type="ARBA" id="ARBA00022741"/>
    </source>
</evidence>
<evidence type="ECO:0000256" key="5">
    <source>
        <dbReference type="ARBA" id="ARBA00008276"/>
    </source>
</evidence>
<dbReference type="PIRSF" id="PIRSF001563">
    <property type="entry name" value="Folylpolyglu_synth"/>
    <property type="match status" value="1"/>
</dbReference>
<evidence type="ECO:0000256" key="11">
    <source>
        <dbReference type="ARBA" id="ARBA00022723"/>
    </source>
</evidence>
<dbReference type="GO" id="GO:0005524">
    <property type="term" value="F:ATP binding"/>
    <property type="evidence" value="ECO:0007669"/>
    <property type="project" value="UniProtKB-KW"/>
</dbReference>
<evidence type="ECO:0000256" key="8">
    <source>
        <dbReference type="ARBA" id="ARBA00013025"/>
    </source>
</evidence>
<protein>
    <recommendedName>
        <fullName evidence="9">Dihydrofolate synthase/folylpolyglutamate synthase</fullName>
        <ecNumber evidence="7">6.3.2.12</ecNumber>
        <ecNumber evidence="8">6.3.2.17</ecNumber>
    </recommendedName>
    <alternativeName>
        <fullName evidence="18">Folylpoly-gamma-glutamate synthetase-dihydrofolate synthetase</fullName>
    </alternativeName>
    <alternativeName>
        <fullName evidence="16">Folylpolyglutamate synthetase</fullName>
    </alternativeName>
    <alternativeName>
        <fullName evidence="17">Tetrahydrofolylpolyglutamate synthase</fullName>
    </alternativeName>
</protein>
<dbReference type="InterPro" id="IPR036615">
    <property type="entry name" value="Mur_ligase_C_dom_sf"/>
</dbReference>
<dbReference type="OrthoDB" id="9809356at2"/>
<dbReference type="GO" id="GO:0005737">
    <property type="term" value="C:cytoplasm"/>
    <property type="evidence" value="ECO:0007669"/>
    <property type="project" value="TreeGrafter"/>
</dbReference>
<dbReference type="Gene3D" id="3.90.190.20">
    <property type="entry name" value="Mur ligase, C-terminal domain"/>
    <property type="match status" value="1"/>
</dbReference>
<dbReference type="InterPro" id="IPR013221">
    <property type="entry name" value="Mur_ligase_cen"/>
</dbReference>
<sequence>MSIPTPDNTATLQTWLSYLESLHRTSIDLGLERIRVVAAKLNLALPYVKITVGGTNGKGSTCAMLEAILLASGYKTGTYTSPHLVDFNERIRVNGEFASDAQIIEQFHRIEQARGETTLSYFEYTTLAALMLFEQEKMDVAVLEVGLGGRLDAVNLVDADCAIITSVDIDHTEYLGDTREKIGLEKAHIFRPGQPAICADPVPPQSIIDYAAQIKADLWLFGKDFNYSGDRQQWAYGGRGQRRSSMAYPSLRGANQLLNASAALAALEALRPKLVVPQQAVRIGLSQVQLPGRLQILAGTPTIILDVAHNPHAAAALGQNLDAMGYFPHTHAVVGMLNDKDIASVVGKLAHRVDRWYCASLPGPRGMSGQELANAVNKVVAGTAPQLSMQEKSREVRRAEPGEHEASNRPGVRAQPVAPVEASSVSVSSFDDPVQAFTAARKQATDNDRILVFGSFSTVGPVLQELGRA</sequence>
<evidence type="ECO:0000256" key="23">
    <source>
        <dbReference type="SAM" id="MobiDB-lite"/>
    </source>
</evidence>
<keyword evidence="14" id="KW-0460">Magnesium</keyword>
<comment type="function">
    <text evidence="2">Functions in two distinct reactions of the de novo folate biosynthetic pathway. Catalyzes the addition of a glutamate residue to dihydropteroate (7,8-dihydropteroate or H2Pte) to form dihydrofolate (7,8-dihydrofolate monoglutamate or H2Pte-Glu). Also catalyzes successive additions of L-glutamate to tetrahydrofolate or 10-formyltetrahydrofolate or 5,10-methylenetetrahydrofolate, leading to folylpolyglutamate derivatives.</text>
</comment>
<dbReference type="AlphaFoldDB" id="A0A853H7N3"/>
<keyword evidence="27" id="KW-1185">Reference proteome</keyword>
<dbReference type="GO" id="GO:0046654">
    <property type="term" value="P:tetrahydrofolate biosynthetic process"/>
    <property type="evidence" value="ECO:0007669"/>
    <property type="project" value="UniProtKB-UniPathway"/>
</dbReference>
<keyword evidence="11" id="KW-0479">Metal-binding</keyword>
<dbReference type="GO" id="GO:0046656">
    <property type="term" value="P:folic acid biosynthetic process"/>
    <property type="evidence" value="ECO:0007669"/>
    <property type="project" value="UniProtKB-KW"/>
</dbReference>
<evidence type="ECO:0000256" key="3">
    <source>
        <dbReference type="ARBA" id="ARBA00004799"/>
    </source>
</evidence>
<keyword evidence="15" id="KW-0289">Folate biosynthesis</keyword>
<dbReference type="RefSeq" id="WP_130039622.1">
    <property type="nucleotide sequence ID" value="NZ_JACCEV010000002.1"/>
</dbReference>
<keyword evidence="10 26" id="KW-0436">Ligase</keyword>
<dbReference type="PANTHER" id="PTHR11136:SF0">
    <property type="entry name" value="DIHYDROFOLATE SYNTHETASE-RELATED"/>
    <property type="match status" value="1"/>
</dbReference>
<dbReference type="InterPro" id="IPR036565">
    <property type="entry name" value="Mur-like_cat_sf"/>
</dbReference>
<dbReference type="NCBIfam" id="NF008101">
    <property type="entry name" value="PRK10846.1"/>
    <property type="match status" value="1"/>
</dbReference>
<feature type="region of interest" description="Disordered" evidence="23">
    <location>
        <begin position="383"/>
        <end position="418"/>
    </location>
</feature>
<dbReference type="EC" id="6.3.2.17" evidence="8"/>
<evidence type="ECO:0000256" key="7">
    <source>
        <dbReference type="ARBA" id="ARBA00013023"/>
    </source>
</evidence>
<feature type="domain" description="Mur ligase C-terminal" evidence="24">
    <location>
        <begin position="292"/>
        <end position="380"/>
    </location>
</feature>
<dbReference type="SUPFAM" id="SSF53244">
    <property type="entry name" value="MurD-like peptide ligases, peptide-binding domain"/>
    <property type="match status" value="1"/>
</dbReference>
<evidence type="ECO:0000256" key="16">
    <source>
        <dbReference type="ARBA" id="ARBA00030048"/>
    </source>
</evidence>
<dbReference type="FunFam" id="3.40.1190.10:FF:000004">
    <property type="entry name" value="Dihydrofolate synthase/folylpolyglutamate synthase"/>
    <property type="match status" value="1"/>
</dbReference>
<dbReference type="UniPathway" id="UPA00077">
    <property type="reaction ID" value="UER00157"/>
</dbReference>
<dbReference type="NCBIfam" id="TIGR01499">
    <property type="entry name" value="folC"/>
    <property type="match status" value="1"/>
</dbReference>
<comment type="pathway">
    <text evidence="3">Cofactor biosynthesis; tetrahydrofolate biosynthesis; 7,8-dihydrofolate from 2-amino-4-hydroxy-6-hydroxymethyl-7,8-dihydropteridine diphosphate and 4-aminobenzoate: step 2/2.</text>
</comment>
<evidence type="ECO:0000256" key="2">
    <source>
        <dbReference type="ARBA" id="ARBA00002714"/>
    </source>
</evidence>
<dbReference type="EMBL" id="JACCEV010000002">
    <property type="protein sequence ID" value="NYT86084.1"/>
    <property type="molecule type" value="Genomic_DNA"/>
</dbReference>
<comment type="caution">
    <text evidence="26">The sequence shown here is derived from an EMBL/GenBank/DDBJ whole genome shotgun (WGS) entry which is preliminary data.</text>
</comment>
<feature type="compositionally biased region" description="Basic and acidic residues" evidence="23">
    <location>
        <begin position="391"/>
        <end position="407"/>
    </location>
</feature>
<dbReference type="InterPro" id="IPR004101">
    <property type="entry name" value="Mur_ligase_C"/>
</dbReference>
<name>A0A853H7N3_9BURK</name>
<dbReference type="GO" id="GO:0004326">
    <property type="term" value="F:tetrahydrofolylpolyglutamate synthase activity"/>
    <property type="evidence" value="ECO:0007669"/>
    <property type="project" value="UniProtKB-EC"/>
</dbReference>
<evidence type="ECO:0000256" key="17">
    <source>
        <dbReference type="ARBA" id="ARBA00030592"/>
    </source>
</evidence>
<feature type="domain" description="Mur ligase central" evidence="25">
    <location>
        <begin position="52"/>
        <end position="266"/>
    </location>
</feature>
<comment type="catalytic activity">
    <reaction evidence="20">
        <text>10-formyltetrahydrofolyl-(gamma-L-Glu)(n) + L-glutamate + ATP = 10-formyltetrahydrofolyl-(gamma-L-Glu)(n+1) + ADP + phosphate + H(+)</text>
        <dbReference type="Rhea" id="RHEA:51904"/>
        <dbReference type="Rhea" id="RHEA-COMP:13088"/>
        <dbReference type="Rhea" id="RHEA-COMP:14300"/>
        <dbReference type="ChEBI" id="CHEBI:15378"/>
        <dbReference type="ChEBI" id="CHEBI:29985"/>
        <dbReference type="ChEBI" id="CHEBI:30616"/>
        <dbReference type="ChEBI" id="CHEBI:43474"/>
        <dbReference type="ChEBI" id="CHEBI:134413"/>
        <dbReference type="ChEBI" id="CHEBI:456216"/>
        <dbReference type="EC" id="6.3.2.17"/>
    </reaction>
</comment>
<accession>A0A853H7N3</accession>
<comment type="cofactor">
    <cofactor evidence="1">
        <name>Mg(2+)</name>
        <dbReference type="ChEBI" id="CHEBI:18420"/>
    </cofactor>
</comment>
<evidence type="ECO:0000256" key="18">
    <source>
        <dbReference type="ARBA" id="ARBA00032510"/>
    </source>
</evidence>
<dbReference type="Gene3D" id="3.40.1190.10">
    <property type="entry name" value="Mur-like, catalytic domain"/>
    <property type="match status" value="1"/>
</dbReference>
<evidence type="ECO:0000256" key="6">
    <source>
        <dbReference type="ARBA" id="ARBA00011245"/>
    </source>
</evidence>
<proteinExistence type="inferred from homology"/>
<comment type="catalytic activity">
    <reaction evidence="19">
        <text>(6S)-5,6,7,8-tetrahydrofolyl-(gamma-L-Glu)(n) + L-glutamate + ATP = (6S)-5,6,7,8-tetrahydrofolyl-(gamma-L-Glu)(n+1) + ADP + phosphate + H(+)</text>
        <dbReference type="Rhea" id="RHEA:10580"/>
        <dbReference type="Rhea" id="RHEA-COMP:14738"/>
        <dbReference type="Rhea" id="RHEA-COMP:14740"/>
        <dbReference type="ChEBI" id="CHEBI:15378"/>
        <dbReference type="ChEBI" id="CHEBI:29985"/>
        <dbReference type="ChEBI" id="CHEBI:30616"/>
        <dbReference type="ChEBI" id="CHEBI:43474"/>
        <dbReference type="ChEBI" id="CHEBI:141005"/>
        <dbReference type="ChEBI" id="CHEBI:456216"/>
        <dbReference type="EC" id="6.3.2.17"/>
    </reaction>
</comment>
<evidence type="ECO:0000256" key="19">
    <source>
        <dbReference type="ARBA" id="ARBA00047493"/>
    </source>
</evidence>
<reference evidence="26 27" key="1">
    <citation type="submission" date="2020-07" db="EMBL/GenBank/DDBJ databases">
        <title>Taxonomic revisions and descriptions of new bacterial species based on genomic comparisons in the high-G+C-content subgroup of the family Alcaligenaceae.</title>
        <authorList>
            <person name="Szabo A."/>
            <person name="Felfoldi T."/>
        </authorList>
    </citation>
    <scope>NUCLEOTIDE SEQUENCE [LARGE SCALE GENOMIC DNA]</scope>
    <source>
        <strain evidence="26 27">DSM 25667</strain>
    </source>
</reference>
<evidence type="ECO:0000256" key="1">
    <source>
        <dbReference type="ARBA" id="ARBA00001946"/>
    </source>
</evidence>